<organism evidence="1 2">
    <name type="scientific">Leclercia adecarboxylata</name>
    <dbReference type="NCBI Taxonomy" id="83655"/>
    <lineage>
        <taxon>Bacteria</taxon>
        <taxon>Pseudomonadati</taxon>
        <taxon>Pseudomonadota</taxon>
        <taxon>Gammaproteobacteria</taxon>
        <taxon>Enterobacterales</taxon>
        <taxon>Enterobacteriaceae</taxon>
        <taxon>Leclercia</taxon>
    </lineage>
</organism>
<accession>A0ABU6ICP9</accession>
<sequence>TLAVTGASTLNGGATVTGTINQNGTPAATYCNTSLSAAAAGTKSYLRKMSGGTGDTIFHATVQAGNYRLATGASTDSSDALTLSSTGNLTITGGLNASSATLSTALPISSGGTGAVTNTQALQNLNGVPQTTTVNGKPLSSNVVLSNTDISGSAKSGANSDITSITGLTTALSVAQGGTGSNVAATALSNLGGVAKTVTVNSKPLSTNIVLNAADVSAVPTTRTINGQVLSDDLVLGALDVSAMPYYGTIVAGTNLNTLNGSVFGLYEQPVTANATTALGYPVAVGGTLFVLKSGVTHANSCTQVYYPASSDDIWNRTGTSNSSGVVTWSAWVRTANITSAGVNSTIKSLTGLTTAIPITGGGTGATTAAAALTNLGAVPTSRTINGKNLSTNVVLTQVDIEGTVPSSLTINGIPLTSNITLNADAVGALPSRGIIPVGTDLNDLDGTVQGYYQQTLNANATAVLNYPVQFAGTLVVLQNSATHVKCCTQMYYRYNTNDLYTRTGYSNGSGVISWGAWGMYAYTDINGVNSNIKSLTGLTIPLVPQTRKVNNKVLSADITLTASDVGAVPTSLTINGKNLSTNVVLTNTDVSGSASSGANSDITSLTGLTTALSISQGGTGSTSASAALSTLGGMPKSGGTFSGAVGVSSTLAVTGALTTSSSIIQDGVIQTTYCYTALSSGAAGNKSYLRKFRGGTGDATFHETVQGTTYRIATGTTDTTDAMTLSSTGDLTTSHLTATDNDATLPGTGSTVYGGRLKSLYTVNGVEKNIRLFAIN</sequence>
<name>A0ABU6ICP9_9ENTR</name>
<proteinExistence type="predicted"/>
<dbReference type="CDD" id="cd19958">
    <property type="entry name" value="pyocin_knob"/>
    <property type="match status" value="2"/>
</dbReference>
<evidence type="ECO:0000313" key="2">
    <source>
        <dbReference type="Proteomes" id="UP001357437"/>
    </source>
</evidence>
<comment type="caution">
    <text evidence="1">The sequence shown here is derived from an EMBL/GenBank/DDBJ whole genome shotgun (WGS) entry which is preliminary data.</text>
</comment>
<dbReference type="Proteomes" id="UP001357437">
    <property type="component" value="Unassembled WGS sequence"/>
</dbReference>
<evidence type="ECO:0000313" key="1">
    <source>
        <dbReference type="EMBL" id="MEC3939361.1"/>
    </source>
</evidence>
<gene>
    <name evidence="1" type="ORF">VOF76_24900</name>
</gene>
<reference evidence="1 2" key="1">
    <citation type="submission" date="2024-01" db="EMBL/GenBank/DDBJ databases">
        <title>Comparative Genomics of Leclercia adecarboxylata Strains Isolated from Several Sources.</title>
        <authorList>
            <person name="Yescas-Zazueta V."/>
            <person name="Balbuena-Alonso M.G."/>
            <person name="Valencia D."/>
            <person name="Mendez-Pfeiffer P.A."/>
            <person name="Ballesteros-Monrreal M.G."/>
            <person name="Rocha-Gracia R.D.C."/>
            <person name="Barrios-Villa E."/>
        </authorList>
    </citation>
    <scope>NUCLEOTIDE SEQUENCE [LARGE SCALE GENOMIC DNA]</scope>
    <source>
        <strain evidence="1 2">33MEM</strain>
    </source>
</reference>
<feature type="non-terminal residue" evidence="1">
    <location>
        <position position="1"/>
    </location>
</feature>
<protein>
    <submittedName>
        <fullName evidence="1">Pyocin knob domain-containing protein</fullName>
    </submittedName>
</protein>
<dbReference type="EMBL" id="JAYMCU010000147">
    <property type="protein sequence ID" value="MEC3939361.1"/>
    <property type="molecule type" value="Genomic_DNA"/>
</dbReference>
<keyword evidence="2" id="KW-1185">Reference proteome</keyword>